<evidence type="ECO:0000313" key="14">
    <source>
        <dbReference type="Proteomes" id="UP000269721"/>
    </source>
</evidence>
<organism evidence="13 14">
    <name type="scientific">Blyttiomyces helicus</name>
    <dbReference type="NCBI Taxonomy" id="388810"/>
    <lineage>
        <taxon>Eukaryota</taxon>
        <taxon>Fungi</taxon>
        <taxon>Fungi incertae sedis</taxon>
        <taxon>Chytridiomycota</taxon>
        <taxon>Chytridiomycota incertae sedis</taxon>
        <taxon>Chytridiomycetes</taxon>
        <taxon>Chytridiomycetes incertae sedis</taxon>
        <taxon>Blyttiomyces</taxon>
    </lineage>
</organism>
<dbReference type="InterPro" id="IPR027417">
    <property type="entry name" value="P-loop_NTPase"/>
</dbReference>
<dbReference type="InterPro" id="IPR049730">
    <property type="entry name" value="SNF2/RAD54-like_C"/>
</dbReference>
<feature type="non-terminal residue" evidence="13">
    <location>
        <position position="590"/>
    </location>
</feature>
<accession>A0A4P9WMX4</accession>
<dbReference type="OrthoDB" id="448448at2759"/>
<dbReference type="InterPro" id="IPR014001">
    <property type="entry name" value="Helicase_ATP-bd"/>
</dbReference>
<name>A0A4P9WMX4_9FUNG</name>
<dbReference type="EMBL" id="KZ994178">
    <property type="protein sequence ID" value="RKO93595.1"/>
    <property type="molecule type" value="Genomic_DNA"/>
</dbReference>
<sequence length="590" mass="66911">QLLTVWDELEKEAAIIVPTLAPQPEAVNVKLLPFQLEGVHWLMEQEIGKFNGGILADEMGMGKTIQLISLLVSNMNVRPNLILCPTVAIMQWLGELTNRTTPGLLKILVFHGTNRPTSRAELASYDVVLSTYAIAEQGFRKQTYGFKRKGELIKEPSILHAIEWGRVVLDEAHAIKDRSCSTARAVFALRRSKQWSLTGTPLQNRVGELYSLIRFMNADPYSYYFCKDCPCKMQTWSFSNRRTCDHCGHISHKHFCWWNAEILKPIQKYGAEGDGLVAFKKLGALLDRIMLRRTKLERTDELGLPPRVVAVRRDVFNEAEEELYESLYSDSKRTFNTYVQANTVLNHYASIFSLLSRMRLAANHPDLVTTKMQLDAKNAKHTLVCGICNEEAEDAIAAKCKHVFCREDVRQYVLSAPDGQNPNCPVCFKPLTIDLSQEEMTDKDGGSNEVKTSIVNYIDLSKWRSSTKIESLVEELTTLQHTDHTAKSLVFSQFVSFLDLVQWRLSRAGFSVVKLDGRMSPQQRDTVIKSFMTDPNVTVFLVSLKAGGVALNLTEASRVFVCDPWWNPAVEDQAFDRIHRLGQYRPIKIT</sequence>
<dbReference type="GO" id="GO:0004386">
    <property type="term" value="F:helicase activity"/>
    <property type="evidence" value="ECO:0007669"/>
    <property type="project" value="UniProtKB-KW"/>
</dbReference>
<dbReference type="Pfam" id="PF00097">
    <property type="entry name" value="zf-C3HC4"/>
    <property type="match status" value="1"/>
</dbReference>
<evidence type="ECO:0000256" key="7">
    <source>
        <dbReference type="ARBA" id="ARBA00022833"/>
    </source>
</evidence>
<evidence type="ECO:0000256" key="6">
    <source>
        <dbReference type="ARBA" id="ARBA00022806"/>
    </source>
</evidence>
<feature type="non-terminal residue" evidence="13">
    <location>
        <position position="1"/>
    </location>
</feature>
<keyword evidence="8" id="KW-0067">ATP-binding</keyword>
<dbReference type="InterPro" id="IPR013083">
    <property type="entry name" value="Znf_RING/FYVE/PHD"/>
</dbReference>
<evidence type="ECO:0000256" key="3">
    <source>
        <dbReference type="ARBA" id="ARBA00022741"/>
    </source>
</evidence>
<evidence type="ECO:0000259" key="12">
    <source>
        <dbReference type="PROSITE" id="PS51194"/>
    </source>
</evidence>
<protein>
    <submittedName>
        <fullName evidence="13">SNF2 family N-terminal domain-containing protein</fullName>
    </submittedName>
</protein>
<evidence type="ECO:0000256" key="5">
    <source>
        <dbReference type="ARBA" id="ARBA00022801"/>
    </source>
</evidence>
<dbReference type="PROSITE" id="PS51194">
    <property type="entry name" value="HELICASE_CTER"/>
    <property type="match status" value="1"/>
</dbReference>
<dbReference type="InterPro" id="IPR001650">
    <property type="entry name" value="Helicase_C-like"/>
</dbReference>
<dbReference type="InterPro" id="IPR001841">
    <property type="entry name" value="Znf_RING"/>
</dbReference>
<keyword evidence="2" id="KW-0479">Metal-binding</keyword>
<gene>
    <name evidence="13" type="ORF">BDK51DRAFT_13534</name>
</gene>
<dbReference type="CDD" id="cd16567">
    <property type="entry name" value="RING-HC_RAD16-like"/>
    <property type="match status" value="1"/>
</dbReference>
<keyword evidence="6" id="KW-0347">Helicase</keyword>
<feature type="domain" description="Helicase ATP-binding" evidence="11">
    <location>
        <begin position="44"/>
        <end position="219"/>
    </location>
</feature>
<dbReference type="PANTHER" id="PTHR45626:SF12">
    <property type="entry name" value="DNA REPAIR PROTEIN RAD16"/>
    <property type="match status" value="1"/>
</dbReference>
<keyword evidence="5" id="KW-0378">Hydrolase</keyword>
<dbReference type="Gene3D" id="3.30.40.10">
    <property type="entry name" value="Zinc/RING finger domain, C3HC4 (zinc finger)"/>
    <property type="match status" value="1"/>
</dbReference>
<keyword evidence="14" id="KW-1185">Reference proteome</keyword>
<feature type="domain" description="Helicase C-terminal" evidence="12">
    <location>
        <begin position="468"/>
        <end position="590"/>
    </location>
</feature>
<evidence type="ECO:0000256" key="9">
    <source>
        <dbReference type="PROSITE-ProRule" id="PRU00175"/>
    </source>
</evidence>
<dbReference type="GO" id="GO:0005634">
    <property type="term" value="C:nucleus"/>
    <property type="evidence" value="ECO:0007669"/>
    <property type="project" value="TreeGrafter"/>
</dbReference>
<dbReference type="PANTHER" id="PTHR45626">
    <property type="entry name" value="TRANSCRIPTION TERMINATION FACTOR 2-RELATED"/>
    <property type="match status" value="1"/>
</dbReference>
<dbReference type="CDD" id="cd18008">
    <property type="entry name" value="DEXDc_SHPRH-like"/>
    <property type="match status" value="1"/>
</dbReference>
<dbReference type="Gene3D" id="3.40.50.10810">
    <property type="entry name" value="Tandem AAA-ATPase domain"/>
    <property type="match status" value="1"/>
</dbReference>
<dbReference type="GO" id="GO:0005524">
    <property type="term" value="F:ATP binding"/>
    <property type="evidence" value="ECO:0007669"/>
    <property type="project" value="UniProtKB-KW"/>
</dbReference>
<dbReference type="Proteomes" id="UP000269721">
    <property type="component" value="Unassembled WGS sequence"/>
</dbReference>
<comment type="similarity">
    <text evidence="1">Belongs to the SNF2/RAD54 helicase family.</text>
</comment>
<dbReference type="GO" id="GO:0008270">
    <property type="term" value="F:zinc ion binding"/>
    <property type="evidence" value="ECO:0007669"/>
    <property type="project" value="UniProtKB-KW"/>
</dbReference>
<keyword evidence="3" id="KW-0547">Nucleotide-binding</keyword>
<dbReference type="GO" id="GO:0016787">
    <property type="term" value="F:hydrolase activity"/>
    <property type="evidence" value="ECO:0007669"/>
    <property type="project" value="UniProtKB-KW"/>
</dbReference>
<reference evidence="14" key="1">
    <citation type="journal article" date="2018" name="Nat. Microbiol.">
        <title>Leveraging single-cell genomics to expand the fungal tree of life.</title>
        <authorList>
            <person name="Ahrendt S.R."/>
            <person name="Quandt C.A."/>
            <person name="Ciobanu D."/>
            <person name="Clum A."/>
            <person name="Salamov A."/>
            <person name="Andreopoulos B."/>
            <person name="Cheng J.F."/>
            <person name="Woyke T."/>
            <person name="Pelin A."/>
            <person name="Henrissat B."/>
            <person name="Reynolds N.K."/>
            <person name="Benny G.L."/>
            <person name="Smith M.E."/>
            <person name="James T.Y."/>
            <person name="Grigoriev I.V."/>
        </authorList>
    </citation>
    <scope>NUCLEOTIDE SEQUENCE [LARGE SCALE GENOMIC DNA]</scope>
</reference>
<dbReference type="SMART" id="SM00490">
    <property type="entry name" value="HELICc"/>
    <property type="match status" value="1"/>
</dbReference>
<dbReference type="GO" id="GO:0006289">
    <property type="term" value="P:nucleotide-excision repair"/>
    <property type="evidence" value="ECO:0007669"/>
    <property type="project" value="TreeGrafter"/>
</dbReference>
<evidence type="ECO:0000259" key="11">
    <source>
        <dbReference type="PROSITE" id="PS51192"/>
    </source>
</evidence>
<dbReference type="Gene3D" id="3.40.50.300">
    <property type="entry name" value="P-loop containing nucleotide triphosphate hydrolases"/>
    <property type="match status" value="1"/>
</dbReference>
<keyword evidence="7" id="KW-0862">Zinc</keyword>
<dbReference type="CDD" id="cd18793">
    <property type="entry name" value="SF2_C_SNF"/>
    <property type="match status" value="1"/>
</dbReference>
<dbReference type="SUPFAM" id="SSF57850">
    <property type="entry name" value="RING/U-box"/>
    <property type="match status" value="1"/>
</dbReference>
<evidence type="ECO:0000256" key="4">
    <source>
        <dbReference type="ARBA" id="ARBA00022771"/>
    </source>
</evidence>
<proteinExistence type="inferred from homology"/>
<evidence type="ECO:0000313" key="13">
    <source>
        <dbReference type="EMBL" id="RKO93595.1"/>
    </source>
</evidence>
<evidence type="ECO:0000256" key="1">
    <source>
        <dbReference type="ARBA" id="ARBA00007025"/>
    </source>
</evidence>
<dbReference type="SMART" id="SM00184">
    <property type="entry name" value="RING"/>
    <property type="match status" value="1"/>
</dbReference>
<evidence type="ECO:0000259" key="10">
    <source>
        <dbReference type="PROSITE" id="PS50089"/>
    </source>
</evidence>
<dbReference type="PROSITE" id="PS50089">
    <property type="entry name" value="ZF_RING_2"/>
    <property type="match status" value="1"/>
</dbReference>
<dbReference type="SUPFAM" id="SSF52540">
    <property type="entry name" value="P-loop containing nucleoside triphosphate hydrolases"/>
    <property type="match status" value="2"/>
</dbReference>
<dbReference type="SMART" id="SM00487">
    <property type="entry name" value="DEXDc"/>
    <property type="match status" value="1"/>
</dbReference>
<dbReference type="InterPro" id="IPR000330">
    <property type="entry name" value="SNF2_N"/>
</dbReference>
<dbReference type="InterPro" id="IPR018957">
    <property type="entry name" value="Znf_C3HC4_RING-type"/>
</dbReference>
<dbReference type="InterPro" id="IPR038718">
    <property type="entry name" value="SNF2-like_sf"/>
</dbReference>
<keyword evidence="4 9" id="KW-0863">Zinc-finger</keyword>
<dbReference type="GO" id="GO:0008094">
    <property type="term" value="F:ATP-dependent activity, acting on DNA"/>
    <property type="evidence" value="ECO:0007669"/>
    <property type="project" value="TreeGrafter"/>
</dbReference>
<feature type="domain" description="RING-type" evidence="10">
    <location>
        <begin position="385"/>
        <end position="427"/>
    </location>
</feature>
<dbReference type="PROSITE" id="PS51192">
    <property type="entry name" value="HELICASE_ATP_BIND_1"/>
    <property type="match status" value="1"/>
</dbReference>
<dbReference type="InterPro" id="IPR050628">
    <property type="entry name" value="SNF2_RAD54_helicase_TF"/>
</dbReference>
<dbReference type="Pfam" id="PF00271">
    <property type="entry name" value="Helicase_C"/>
    <property type="match status" value="1"/>
</dbReference>
<dbReference type="AlphaFoldDB" id="A0A4P9WMX4"/>
<evidence type="ECO:0000256" key="2">
    <source>
        <dbReference type="ARBA" id="ARBA00022723"/>
    </source>
</evidence>
<dbReference type="Pfam" id="PF00176">
    <property type="entry name" value="SNF2-rel_dom"/>
    <property type="match status" value="1"/>
</dbReference>
<evidence type="ECO:0000256" key="8">
    <source>
        <dbReference type="ARBA" id="ARBA00022840"/>
    </source>
</evidence>